<organism evidence="1 2">
    <name type="scientific">Glossina palpalis gambiensis</name>
    <dbReference type="NCBI Taxonomy" id="67801"/>
    <lineage>
        <taxon>Eukaryota</taxon>
        <taxon>Metazoa</taxon>
        <taxon>Ecdysozoa</taxon>
        <taxon>Arthropoda</taxon>
        <taxon>Hexapoda</taxon>
        <taxon>Insecta</taxon>
        <taxon>Pterygota</taxon>
        <taxon>Neoptera</taxon>
        <taxon>Endopterygota</taxon>
        <taxon>Diptera</taxon>
        <taxon>Brachycera</taxon>
        <taxon>Muscomorpha</taxon>
        <taxon>Hippoboscoidea</taxon>
        <taxon>Glossinidae</taxon>
        <taxon>Glossina</taxon>
    </lineage>
</organism>
<dbReference type="Proteomes" id="UP000092460">
    <property type="component" value="Unassembled WGS sequence"/>
</dbReference>
<dbReference type="VEuPathDB" id="VectorBase:GPPI013693"/>
<dbReference type="EMBL" id="JXJN01006225">
    <property type="status" value="NOT_ANNOTATED_CDS"/>
    <property type="molecule type" value="Genomic_DNA"/>
</dbReference>
<name>A0A1B0AZB1_9MUSC</name>
<reference evidence="2" key="1">
    <citation type="submission" date="2015-01" db="EMBL/GenBank/DDBJ databases">
        <authorList>
            <person name="Aksoy S."/>
            <person name="Warren W."/>
            <person name="Wilson R.K."/>
        </authorList>
    </citation>
    <scope>NUCLEOTIDE SEQUENCE [LARGE SCALE GENOMIC DNA]</scope>
    <source>
        <strain evidence="2">IAEA</strain>
    </source>
</reference>
<reference evidence="1" key="2">
    <citation type="submission" date="2020-05" db="UniProtKB">
        <authorList>
            <consortium name="EnsemblMetazoa"/>
        </authorList>
    </citation>
    <scope>IDENTIFICATION</scope>
    <source>
        <strain evidence="1">IAEA</strain>
    </source>
</reference>
<protein>
    <submittedName>
        <fullName evidence="1">Uncharacterized protein</fullName>
    </submittedName>
</protein>
<sequence>MLHTNALYLSMFSAYLVRQRLNFGRIKSTNSAWNEKSTQHGIYCMRNVKQKIYTLTLATKSQMV</sequence>
<evidence type="ECO:0000313" key="1">
    <source>
        <dbReference type="EnsemblMetazoa" id="GPPI013693-PA"/>
    </source>
</evidence>
<keyword evidence="2" id="KW-1185">Reference proteome</keyword>
<proteinExistence type="predicted"/>
<evidence type="ECO:0000313" key="2">
    <source>
        <dbReference type="Proteomes" id="UP000092460"/>
    </source>
</evidence>
<dbReference type="AlphaFoldDB" id="A0A1B0AZB1"/>
<dbReference type="EnsemblMetazoa" id="GPPI013693-RA">
    <property type="protein sequence ID" value="GPPI013693-PA"/>
    <property type="gene ID" value="GPPI013693"/>
</dbReference>
<dbReference type="EMBL" id="JXJN01006226">
    <property type="status" value="NOT_ANNOTATED_CDS"/>
    <property type="molecule type" value="Genomic_DNA"/>
</dbReference>
<accession>A0A1B0AZB1</accession>